<reference evidence="1" key="1">
    <citation type="journal article" date="2020" name="Cell">
        <title>Large-Scale Comparative Analyses of Tick Genomes Elucidate Their Genetic Diversity and Vector Capacities.</title>
        <authorList>
            <consortium name="Tick Genome and Microbiome Consortium (TIGMIC)"/>
            <person name="Jia N."/>
            <person name="Wang J."/>
            <person name="Shi W."/>
            <person name="Du L."/>
            <person name="Sun Y."/>
            <person name="Zhan W."/>
            <person name="Jiang J.F."/>
            <person name="Wang Q."/>
            <person name="Zhang B."/>
            <person name="Ji P."/>
            <person name="Bell-Sakyi L."/>
            <person name="Cui X.M."/>
            <person name="Yuan T.T."/>
            <person name="Jiang B.G."/>
            <person name="Yang W.F."/>
            <person name="Lam T.T."/>
            <person name="Chang Q.C."/>
            <person name="Ding S.J."/>
            <person name="Wang X.J."/>
            <person name="Zhu J.G."/>
            <person name="Ruan X.D."/>
            <person name="Zhao L."/>
            <person name="Wei J.T."/>
            <person name="Ye R.Z."/>
            <person name="Que T.C."/>
            <person name="Du C.H."/>
            <person name="Zhou Y.H."/>
            <person name="Cheng J.X."/>
            <person name="Dai P.F."/>
            <person name="Guo W.B."/>
            <person name="Han X.H."/>
            <person name="Huang E.J."/>
            <person name="Li L.F."/>
            <person name="Wei W."/>
            <person name="Gao Y.C."/>
            <person name="Liu J.Z."/>
            <person name="Shao H.Z."/>
            <person name="Wang X."/>
            <person name="Wang C.C."/>
            <person name="Yang T.C."/>
            <person name="Huo Q.B."/>
            <person name="Li W."/>
            <person name="Chen H.Y."/>
            <person name="Chen S.E."/>
            <person name="Zhou L.G."/>
            <person name="Ni X.B."/>
            <person name="Tian J.H."/>
            <person name="Sheng Y."/>
            <person name="Liu T."/>
            <person name="Pan Y.S."/>
            <person name="Xia L.Y."/>
            <person name="Li J."/>
            <person name="Zhao F."/>
            <person name="Cao W.C."/>
        </authorList>
    </citation>
    <scope>NUCLEOTIDE SEQUENCE</scope>
    <source>
        <strain evidence="1">Rsan-2018</strain>
    </source>
</reference>
<comment type="caution">
    <text evidence="1">The sequence shown here is derived from an EMBL/GenBank/DDBJ whole genome shotgun (WGS) entry which is preliminary data.</text>
</comment>
<evidence type="ECO:0008006" key="3">
    <source>
        <dbReference type="Google" id="ProtNLM"/>
    </source>
</evidence>
<dbReference type="AlphaFoldDB" id="A0A9D4PZ51"/>
<dbReference type="VEuPathDB" id="VectorBase:RSAN_030451"/>
<gene>
    <name evidence="1" type="ORF">HPB52_009049</name>
</gene>
<keyword evidence="2" id="KW-1185">Reference proteome</keyword>
<name>A0A9D4PZ51_RHISA</name>
<sequence length="192" mass="22155">MLDGRVNGGRNTSHDECYIVSASASARFLKMAPPINNLLLFLIDEYELEELDARRRRQQQRLTHVIAGFFSAQIADCKKTETRMIRGIQDHVINVVPRYTDTEFKEHFRVDRNTFEVLLKITQERISMQRTPRIPLQTKVLIALWLLGNRESFRGAADRFGVNKGLLHYVTENIIGLWASAAPHFIQCPCRT</sequence>
<dbReference type="Proteomes" id="UP000821837">
    <property type="component" value="Chromosome 3"/>
</dbReference>
<organism evidence="1 2">
    <name type="scientific">Rhipicephalus sanguineus</name>
    <name type="common">Brown dog tick</name>
    <name type="synonym">Ixodes sanguineus</name>
    <dbReference type="NCBI Taxonomy" id="34632"/>
    <lineage>
        <taxon>Eukaryota</taxon>
        <taxon>Metazoa</taxon>
        <taxon>Ecdysozoa</taxon>
        <taxon>Arthropoda</taxon>
        <taxon>Chelicerata</taxon>
        <taxon>Arachnida</taxon>
        <taxon>Acari</taxon>
        <taxon>Parasitiformes</taxon>
        <taxon>Ixodida</taxon>
        <taxon>Ixodoidea</taxon>
        <taxon>Ixodidae</taxon>
        <taxon>Rhipicephalinae</taxon>
        <taxon>Rhipicephalus</taxon>
        <taxon>Rhipicephalus</taxon>
    </lineage>
</organism>
<evidence type="ECO:0000313" key="2">
    <source>
        <dbReference type="Proteomes" id="UP000821837"/>
    </source>
</evidence>
<dbReference type="EMBL" id="JABSTV010001249">
    <property type="protein sequence ID" value="KAH7961431.1"/>
    <property type="molecule type" value="Genomic_DNA"/>
</dbReference>
<protein>
    <recommendedName>
        <fullName evidence="3">Transposase Helix-turn-helix domain-containing protein</fullName>
    </recommendedName>
</protein>
<accession>A0A9D4PZ51</accession>
<proteinExistence type="predicted"/>
<evidence type="ECO:0000313" key="1">
    <source>
        <dbReference type="EMBL" id="KAH7961431.1"/>
    </source>
</evidence>
<reference evidence="1" key="2">
    <citation type="submission" date="2021-09" db="EMBL/GenBank/DDBJ databases">
        <authorList>
            <person name="Jia N."/>
            <person name="Wang J."/>
            <person name="Shi W."/>
            <person name="Du L."/>
            <person name="Sun Y."/>
            <person name="Zhan W."/>
            <person name="Jiang J."/>
            <person name="Wang Q."/>
            <person name="Zhang B."/>
            <person name="Ji P."/>
            <person name="Sakyi L.B."/>
            <person name="Cui X."/>
            <person name="Yuan T."/>
            <person name="Jiang B."/>
            <person name="Yang W."/>
            <person name="Lam T.T.-Y."/>
            <person name="Chang Q."/>
            <person name="Ding S."/>
            <person name="Wang X."/>
            <person name="Zhu J."/>
            <person name="Ruan X."/>
            <person name="Zhao L."/>
            <person name="Wei J."/>
            <person name="Que T."/>
            <person name="Du C."/>
            <person name="Cheng J."/>
            <person name="Dai P."/>
            <person name="Han X."/>
            <person name="Huang E."/>
            <person name="Gao Y."/>
            <person name="Liu J."/>
            <person name="Shao H."/>
            <person name="Ye R."/>
            <person name="Li L."/>
            <person name="Wei W."/>
            <person name="Wang X."/>
            <person name="Wang C."/>
            <person name="Huo Q."/>
            <person name="Li W."/>
            <person name="Guo W."/>
            <person name="Chen H."/>
            <person name="Chen S."/>
            <person name="Zhou L."/>
            <person name="Zhou L."/>
            <person name="Ni X."/>
            <person name="Tian J."/>
            <person name="Zhou Y."/>
            <person name="Sheng Y."/>
            <person name="Liu T."/>
            <person name="Pan Y."/>
            <person name="Xia L."/>
            <person name="Li J."/>
            <person name="Zhao F."/>
            <person name="Cao W."/>
        </authorList>
    </citation>
    <scope>NUCLEOTIDE SEQUENCE</scope>
    <source>
        <strain evidence="1">Rsan-2018</strain>
        <tissue evidence="1">Larvae</tissue>
    </source>
</reference>